<keyword evidence="6" id="KW-1185">Reference proteome</keyword>
<dbReference type="CDD" id="cd06526">
    <property type="entry name" value="metazoan_ACD"/>
    <property type="match status" value="2"/>
</dbReference>
<dbReference type="RefSeq" id="XP_019556431.2">
    <property type="nucleotide sequence ID" value="XM_019700886.3"/>
</dbReference>
<dbReference type="PRINTS" id="PR00299">
    <property type="entry name" value="ACRYSTALLIN"/>
</dbReference>
<dbReference type="Gene3D" id="2.60.40.790">
    <property type="match status" value="2"/>
</dbReference>
<evidence type="ECO:0000256" key="1">
    <source>
        <dbReference type="PROSITE-ProRule" id="PRU00285"/>
    </source>
</evidence>
<dbReference type="GeneID" id="109425647"/>
<dbReference type="SUPFAM" id="SSF49764">
    <property type="entry name" value="HSP20-like chaperones"/>
    <property type="match status" value="2"/>
</dbReference>
<sequence length="410" mass="46570">MSLVPILFRDWLDDVWDSPLHSSRILDQHFATGLLADDLFGAISTCPRHNYRRHGYYRPWRTVQSQQDMGSFVDVNSERFQINLDIQQFTPDEITVRTVDDMVVVEGKHEEKQDEHGYVSRQFCRKYKLPNGYEPEDVTSSISTDGVLTVTAPKKALPQKSDERIVQITQTDELLSDKDSDKDKEEDENYPVSGKTGFSLSQHSQFHAERCSEKCTISRYASSDKMPPMLYRKMWDDAPNRSHIPDQHFGQVVSTDDLVDALTTHQLRRRQHGAYERPWHHGDSLRDTGSTVQVADDKFEVCLDVAQFKPEEVSVKLSGHCITVEAKHEEKEDDHGLVMRQFLRRYTVPHGHDLERIGSSLSSDGVLTVTVPKSTGAASEALRDIQVVETGEPAHLSHDRHMASNGNGVS</sequence>
<reference evidence="5" key="2">
    <citation type="submission" date="2025-05" db="UniProtKB">
        <authorList>
            <consortium name="EnsemblMetazoa"/>
        </authorList>
    </citation>
    <scope>IDENTIFICATION</scope>
    <source>
        <strain evidence="5">Foshan</strain>
    </source>
</reference>
<accession>A0ABM1Z372</accession>
<feature type="region of interest" description="Disordered" evidence="3">
    <location>
        <begin position="154"/>
        <end position="198"/>
    </location>
</feature>
<dbReference type="Proteomes" id="UP000069940">
    <property type="component" value="Unassembled WGS sequence"/>
</dbReference>
<proteinExistence type="inferred from homology"/>
<dbReference type="EnsemblMetazoa" id="AALFPA23_014573.R21181">
    <property type="protein sequence ID" value="AALFPA23_014573.P21181"/>
    <property type="gene ID" value="AALFPA23_014573"/>
</dbReference>
<evidence type="ECO:0000256" key="3">
    <source>
        <dbReference type="SAM" id="MobiDB-lite"/>
    </source>
</evidence>
<dbReference type="InterPro" id="IPR002068">
    <property type="entry name" value="A-crystallin/Hsp20_dom"/>
</dbReference>
<evidence type="ECO:0000256" key="2">
    <source>
        <dbReference type="RuleBase" id="RU003616"/>
    </source>
</evidence>
<organism evidence="5 6">
    <name type="scientific">Aedes albopictus</name>
    <name type="common">Asian tiger mosquito</name>
    <name type="synonym">Stegomyia albopicta</name>
    <dbReference type="NCBI Taxonomy" id="7160"/>
    <lineage>
        <taxon>Eukaryota</taxon>
        <taxon>Metazoa</taxon>
        <taxon>Ecdysozoa</taxon>
        <taxon>Arthropoda</taxon>
        <taxon>Hexapoda</taxon>
        <taxon>Insecta</taxon>
        <taxon>Pterygota</taxon>
        <taxon>Neoptera</taxon>
        <taxon>Endopterygota</taxon>
        <taxon>Diptera</taxon>
        <taxon>Nematocera</taxon>
        <taxon>Culicoidea</taxon>
        <taxon>Culicidae</taxon>
        <taxon>Culicinae</taxon>
        <taxon>Aedini</taxon>
        <taxon>Aedes</taxon>
        <taxon>Stegomyia</taxon>
    </lineage>
</organism>
<evidence type="ECO:0000313" key="6">
    <source>
        <dbReference type="Proteomes" id="UP000069940"/>
    </source>
</evidence>
<feature type="domain" description="SHSP" evidence="4">
    <location>
        <begin position="62"/>
        <end position="171"/>
    </location>
</feature>
<reference evidence="6" key="1">
    <citation type="journal article" date="2015" name="Proc. Natl. Acad. Sci. U.S.A.">
        <title>Genome sequence of the Asian Tiger mosquito, Aedes albopictus, reveals insights into its biology, genetics, and evolution.</title>
        <authorList>
            <person name="Chen X.G."/>
            <person name="Jiang X."/>
            <person name="Gu J."/>
            <person name="Xu M."/>
            <person name="Wu Y."/>
            <person name="Deng Y."/>
            <person name="Zhang C."/>
            <person name="Bonizzoni M."/>
            <person name="Dermauw W."/>
            <person name="Vontas J."/>
            <person name="Armbruster P."/>
            <person name="Huang X."/>
            <person name="Yang Y."/>
            <person name="Zhang H."/>
            <person name="He W."/>
            <person name="Peng H."/>
            <person name="Liu Y."/>
            <person name="Wu K."/>
            <person name="Chen J."/>
            <person name="Lirakis M."/>
            <person name="Topalis P."/>
            <person name="Van Leeuwen T."/>
            <person name="Hall A.B."/>
            <person name="Jiang X."/>
            <person name="Thorpe C."/>
            <person name="Mueller R.L."/>
            <person name="Sun C."/>
            <person name="Waterhouse R.M."/>
            <person name="Yan G."/>
            <person name="Tu Z.J."/>
            <person name="Fang X."/>
            <person name="James A.A."/>
        </authorList>
    </citation>
    <scope>NUCLEOTIDE SEQUENCE [LARGE SCALE GENOMIC DNA]</scope>
    <source>
        <strain evidence="6">Foshan</strain>
    </source>
</reference>
<dbReference type="PROSITE" id="PS01031">
    <property type="entry name" value="SHSP"/>
    <property type="match status" value="2"/>
</dbReference>
<comment type="similarity">
    <text evidence="1 2">Belongs to the small heat shock protein (HSP20) family.</text>
</comment>
<feature type="domain" description="SHSP" evidence="4">
    <location>
        <begin position="281"/>
        <end position="388"/>
    </location>
</feature>
<name>A0ABM1Z372_AEDAL</name>
<evidence type="ECO:0000313" key="5">
    <source>
        <dbReference type="EnsemblMetazoa" id="AALFPA23_014573.P21181"/>
    </source>
</evidence>
<evidence type="ECO:0000259" key="4">
    <source>
        <dbReference type="PROSITE" id="PS01031"/>
    </source>
</evidence>
<dbReference type="PANTHER" id="PTHR45640">
    <property type="entry name" value="HEAT SHOCK PROTEIN HSP-12.2-RELATED"/>
    <property type="match status" value="1"/>
</dbReference>
<protein>
    <recommendedName>
        <fullName evidence="4">SHSP domain-containing protein</fullName>
    </recommendedName>
</protein>
<dbReference type="InterPro" id="IPR001436">
    <property type="entry name" value="Alpha-crystallin/sHSP_animal"/>
</dbReference>
<dbReference type="PANTHER" id="PTHR45640:SF34">
    <property type="entry name" value="PROTEIN LETHAL(2)ESSENTIAL FOR LIFE"/>
    <property type="match status" value="1"/>
</dbReference>
<dbReference type="InterPro" id="IPR008978">
    <property type="entry name" value="HSP20-like_chaperone"/>
</dbReference>
<dbReference type="Pfam" id="PF00011">
    <property type="entry name" value="HSP20"/>
    <property type="match status" value="2"/>
</dbReference>